<evidence type="ECO:0000256" key="1">
    <source>
        <dbReference type="ARBA" id="ARBA00006484"/>
    </source>
</evidence>
<dbReference type="SUPFAM" id="SSF51735">
    <property type="entry name" value="NAD(P)-binding Rossmann-fold domains"/>
    <property type="match status" value="1"/>
</dbReference>
<sequence length="303" mass="32408">MISPPEFTLAKLYDLQGLVALVTGGGTGIGLMIAQGLAANGARVYITGRRVDVLQRVVEEWDMKKEPHMGTIIAVKMDVTSKEDIQQIVDKLSNCEGKLHILVNNAGQVGPRSPELNKPSPTAPKNAEQLGKYLFAQESFEEWSNLFTINTSSIYFVTVALLGLLEKGSQDRPGFTSNVINITSISGLIKLAQKHFCYNSAKAATSHLTKLLATEFALKQIPVRVNAIAPGTFESEMTNVVIVGPEATDASGEPIISTPAKRPGKHAEMAGTAVYLASPAAGYMNGQEIVIDGGYIAVNPARV</sequence>
<dbReference type="PRINTS" id="PR00080">
    <property type="entry name" value="SDRFAMILY"/>
</dbReference>
<evidence type="ECO:0000256" key="3">
    <source>
        <dbReference type="ARBA" id="ARBA00023002"/>
    </source>
</evidence>
<dbReference type="GO" id="GO:0016491">
    <property type="term" value="F:oxidoreductase activity"/>
    <property type="evidence" value="ECO:0007669"/>
    <property type="project" value="UniProtKB-KW"/>
</dbReference>
<dbReference type="Proteomes" id="UP000053989">
    <property type="component" value="Unassembled WGS sequence"/>
</dbReference>
<dbReference type="FunFam" id="3.40.50.720:FF:000084">
    <property type="entry name" value="Short-chain dehydrogenase reductase"/>
    <property type="match status" value="1"/>
</dbReference>
<evidence type="ECO:0000313" key="4">
    <source>
        <dbReference type="EMBL" id="KIM54601.1"/>
    </source>
</evidence>
<dbReference type="AlphaFoldDB" id="A0A0C3DEW4"/>
<reference evidence="4 5" key="1">
    <citation type="submission" date="2014-04" db="EMBL/GenBank/DDBJ databases">
        <authorList>
            <consortium name="DOE Joint Genome Institute"/>
            <person name="Kuo A."/>
            <person name="Kohler A."/>
            <person name="Nagy L.G."/>
            <person name="Floudas D."/>
            <person name="Copeland A."/>
            <person name="Barry K.W."/>
            <person name="Cichocki N."/>
            <person name="Veneault-Fourrey C."/>
            <person name="LaButti K."/>
            <person name="Lindquist E.A."/>
            <person name="Lipzen A."/>
            <person name="Lundell T."/>
            <person name="Morin E."/>
            <person name="Murat C."/>
            <person name="Sun H."/>
            <person name="Tunlid A."/>
            <person name="Henrissat B."/>
            <person name="Grigoriev I.V."/>
            <person name="Hibbett D.S."/>
            <person name="Martin F."/>
            <person name="Nordberg H.P."/>
            <person name="Cantor M.N."/>
            <person name="Hua S.X."/>
        </authorList>
    </citation>
    <scope>NUCLEOTIDE SEQUENCE [LARGE SCALE GENOMIC DNA]</scope>
    <source>
        <strain evidence="4 5">Foug A</strain>
    </source>
</reference>
<organism evidence="4 5">
    <name type="scientific">Scleroderma citrinum Foug A</name>
    <dbReference type="NCBI Taxonomy" id="1036808"/>
    <lineage>
        <taxon>Eukaryota</taxon>
        <taxon>Fungi</taxon>
        <taxon>Dikarya</taxon>
        <taxon>Basidiomycota</taxon>
        <taxon>Agaricomycotina</taxon>
        <taxon>Agaricomycetes</taxon>
        <taxon>Agaricomycetidae</taxon>
        <taxon>Boletales</taxon>
        <taxon>Sclerodermatineae</taxon>
        <taxon>Sclerodermataceae</taxon>
        <taxon>Scleroderma</taxon>
    </lineage>
</organism>
<dbReference type="PROSITE" id="PS00061">
    <property type="entry name" value="ADH_SHORT"/>
    <property type="match status" value="1"/>
</dbReference>
<dbReference type="Pfam" id="PF13561">
    <property type="entry name" value="adh_short_C2"/>
    <property type="match status" value="1"/>
</dbReference>
<dbReference type="InterPro" id="IPR002347">
    <property type="entry name" value="SDR_fam"/>
</dbReference>
<keyword evidence="3" id="KW-0560">Oxidoreductase</keyword>
<evidence type="ECO:0008006" key="6">
    <source>
        <dbReference type="Google" id="ProtNLM"/>
    </source>
</evidence>
<dbReference type="InterPro" id="IPR052178">
    <property type="entry name" value="Sec_Metab_Biosynth_SDR"/>
</dbReference>
<evidence type="ECO:0000313" key="5">
    <source>
        <dbReference type="Proteomes" id="UP000053989"/>
    </source>
</evidence>
<name>A0A0C3DEW4_9AGAM</name>
<gene>
    <name evidence="4" type="ORF">SCLCIDRAFT_1221812</name>
</gene>
<reference evidence="5" key="2">
    <citation type="submission" date="2015-01" db="EMBL/GenBank/DDBJ databases">
        <title>Evolutionary Origins and Diversification of the Mycorrhizal Mutualists.</title>
        <authorList>
            <consortium name="DOE Joint Genome Institute"/>
            <consortium name="Mycorrhizal Genomics Consortium"/>
            <person name="Kohler A."/>
            <person name="Kuo A."/>
            <person name="Nagy L.G."/>
            <person name="Floudas D."/>
            <person name="Copeland A."/>
            <person name="Barry K.W."/>
            <person name="Cichocki N."/>
            <person name="Veneault-Fourrey C."/>
            <person name="LaButti K."/>
            <person name="Lindquist E.A."/>
            <person name="Lipzen A."/>
            <person name="Lundell T."/>
            <person name="Morin E."/>
            <person name="Murat C."/>
            <person name="Riley R."/>
            <person name="Ohm R."/>
            <person name="Sun H."/>
            <person name="Tunlid A."/>
            <person name="Henrissat B."/>
            <person name="Grigoriev I.V."/>
            <person name="Hibbett D.S."/>
            <person name="Martin F."/>
        </authorList>
    </citation>
    <scope>NUCLEOTIDE SEQUENCE [LARGE SCALE GENOMIC DNA]</scope>
    <source>
        <strain evidence="5">Foug A</strain>
    </source>
</reference>
<dbReference type="OrthoDB" id="3819888at2759"/>
<accession>A0A0C3DEW4</accession>
<dbReference type="STRING" id="1036808.A0A0C3DEW4"/>
<keyword evidence="5" id="KW-1185">Reference proteome</keyword>
<dbReference type="InParanoid" id="A0A0C3DEW4"/>
<comment type="similarity">
    <text evidence="1">Belongs to the short-chain dehydrogenases/reductases (SDR) family.</text>
</comment>
<protein>
    <recommendedName>
        <fullName evidence="6">NAD(P)-binding protein</fullName>
    </recommendedName>
</protein>
<dbReference type="Gene3D" id="3.40.50.720">
    <property type="entry name" value="NAD(P)-binding Rossmann-like Domain"/>
    <property type="match status" value="1"/>
</dbReference>
<dbReference type="InterPro" id="IPR020904">
    <property type="entry name" value="Sc_DH/Rdtase_CS"/>
</dbReference>
<dbReference type="InterPro" id="IPR036291">
    <property type="entry name" value="NAD(P)-bd_dom_sf"/>
</dbReference>
<proteinExistence type="inferred from homology"/>
<keyword evidence="2" id="KW-0521">NADP</keyword>
<dbReference type="EMBL" id="KN822151">
    <property type="protein sequence ID" value="KIM54601.1"/>
    <property type="molecule type" value="Genomic_DNA"/>
</dbReference>
<dbReference type="PRINTS" id="PR00081">
    <property type="entry name" value="GDHRDH"/>
</dbReference>
<evidence type="ECO:0000256" key="2">
    <source>
        <dbReference type="ARBA" id="ARBA00022857"/>
    </source>
</evidence>
<dbReference type="PANTHER" id="PTHR43618:SF4">
    <property type="entry name" value="SHORT CHAIN DEHYDROGENASE_REDUCTASE FAMILY (AFU_ORTHOLOGUE AFUA_7G04540)"/>
    <property type="match status" value="1"/>
</dbReference>
<dbReference type="PANTHER" id="PTHR43618">
    <property type="entry name" value="7-ALPHA-HYDROXYSTEROID DEHYDROGENASE"/>
    <property type="match status" value="1"/>
</dbReference>
<dbReference type="HOGENOM" id="CLU_010194_12_1_1"/>